<name>A0A2Z6LMR1_TRISU</name>
<sequence>MGLTTPKKVAVTAAIERCNAMEVSGHCTPVCCYTHTEDAAKNVDEQQSKYFGRKAVSFVFITITGGVALSALDDLSIYHGCSSFS</sequence>
<dbReference type="Proteomes" id="UP000242715">
    <property type="component" value="Unassembled WGS sequence"/>
</dbReference>
<proteinExistence type="predicted"/>
<keyword evidence="1" id="KW-0812">Transmembrane</keyword>
<dbReference type="PANTHER" id="PTHR35114:SF1">
    <property type="entry name" value="CYTOCHROME OXIDASE COMPLEX ASSEMBLY PROTEIN"/>
    <property type="match status" value="1"/>
</dbReference>
<keyword evidence="1" id="KW-1133">Transmembrane helix</keyword>
<feature type="transmembrane region" description="Helical" evidence="1">
    <location>
        <begin position="55"/>
        <end position="72"/>
    </location>
</feature>
<reference evidence="3" key="1">
    <citation type="journal article" date="2017" name="Front. Plant Sci.">
        <title>Climate Clever Clovers: New Paradigm to Reduce the Environmental Footprint of Ruminants by Breeding Low Methanogenic Forages Utilizing Haplotype Variation.</title>
        <authorList>
            <person name="Kaur P."/>
            <person name="Appels R."/>
            <person name="Bayer P.E."/>
            <person name="Keeble-Gagnere G."/>
            <person name="Wang J."/>
            <person name="Hirakawa H."/>
            <person name="Shirasawa K."/>
            <person name="Vercoe P."/>
            <person name="Stefanova K."/>
            <person name="Durmic Z."/>
            <person name="Nichols P."/>
            <person name="Revell C."/>
            <person name="Isobe S.N."/>
            <person name="Edwards D."/>
            <person name="Erskine W."/>
        </authorList>
    </citation>
    <scope>NUCLEOTIDE SEQUENCE [LARGE SCALE GENOMIC DNA]</scope>
    <source>
        <strain evidence="3">cv. Daliak</strain>
    </source>
</reference>
<accession>A0A2Z6LMR1</accession>
<evidence type="ECO:0000256" key="1">
    <source>
        <dbReference type="SAM" id="Phobius"/>
    </source>
</evidence>
<protein>
    <submittedName>
        <fullName evidence="2">Uncharacterized protein</fullName>
    </submittedName>
</protein>
<dbReference type="OrthoDB" id="535599at2759"/>
<evidence type="ECO:0000313" key="2">
    <source>
        <dbReference type="EMBL" id="GAU19362.1"/>
    </source>
</evidence>
<organism evidence="2 3">
    <name type="scientific">Trifolium subterraneum</name>
    <name type="common">Subterranean clover</name>
    <dbReference type="NCBI Taxonomy" id="3900"/>
    <lineage>
        <taxon>Eukaryota</taxon>
        <taxon>Viridiplantae</taxon>
        <taxon>Streptophyta</taxon>
        <taxon>Embryophyta</taxon>
        <taxon>Tracheophyta</taxon>
        <taxon>Spermatophyta</taxon>
        <taxon>Magnoliopsida</taxon>
        <taxon>eudicotyledons</taxon>
        <taxon>Gunneridae</taxon>
        <taxon>Pentapetalae</taxon>
        <taxon>rosids</taxon>
        <taxon>fabids</taxon>
        <taxon>Fabales</taxon>
        <taxon>Fabaceae</taxon>
        <taxon>Papilionoideae</taxon>
        <taxon>50 kb inversion clade</taxon>
        <taxon>NPAAA clade</taxon>
        <taxon>Hologalegina</taxon>
        <taxon>IRL clade</taxon>
        <taxon>Trifolieae</taxon>
        <taxon>Trifolium</taxon>
    </lineage>
</organism>
<keyword evidence="1" id="KW-0472">Membrane</keyword>
<gene>
    <name evidence="2" type="ORF">TSUD_336490</name>
</gene>
<keyword evidence="3" id="KW-1185">Reference proteome</keyword>
<dbReference type="PANTHER" id="PTHR35114">
    <property type="entry name" value="CYTOCHROME OXIDASE COMPLEX ASSEMBLY PROTEIN"/>
    <property type="match status" value="1"/>
</dbReference>
<evidence type="ECO:0000313" key="3">
    <source>
        <dbReference type="Proteomes" id="UP000242715"/>
    </source>
</evidence>
<dbReference type="AlphaFoldDB" id="A0A2Z6LMR1"/>
<dbReference type="EMBL" id="DF973197">
    <property type="protein sequence ID" value="GAU19362.1"/>
    <property type="molecule type" value="Genomic_DNA"/>
</dbReference>